<sequence>MKKNAQKWFLIAAFMLVGFLITLQFKSVGSDYSFITIKTMSDLQNAVKREQDEINQMISLIEAQEEKLRNYEAAIASDGSIQEILVQDIENMKIHSGFYDLEGPGVMVLLSDSDRDLYEGEDPNNVIVHDADVLRIINDLKIAGAEALSINGQRVLSTSEIQCAGATITINQFTYAQPFVIKAIGNSDLLNAAIKAPNTYAWELKEVFGLRVESHVSERVRIPRYHGQRQLQYVSVKEGE</sequence>
<dbReference type="Gene3D" id="3.30.70.1880">
    <property type="entry name" value="Protein of unknown function DUF881"/>
    <property type="match status" value="1"/>
</dbReference>
<name>A0AA45WUD8_9CLOT</name>
<dbReference type="Proteomes" id="UP001158066">
    <property type="component" value="Unassembled WGS sequence"/>
</dbReference>
<reference evidence="3" key="1">
    <citation type="submission" date="2017-05" db="EMBL/GenBank/DDBJ databases">
        <authorList>
            <person name="Varghese N."/>
            <person name="Submissions S."/>
        </authorList>
    </citation>
    <scope>NUCLEOTIDE SEQUENCE</scope>
    <source>
        <strain evidence="3">Su22</strain>
    </source>
</reference>
<evidence type="ECO:0000256" key="1">
    <source>
        <dbReference type="ARBA" id="ARBA00009108"/>
    </source>
</evidence>
<organism evidence="3 4">
    <name type="scientific">Anoxynatronum buryatiense</name>
    <dbReference type="NCBI Taxonomy" id="489973"/>
    <lineage>
        <taxon>Bacteria</taxon>
        <taxon>Bacillati</taxon>
        <taxon>Bacillota</taxon>
        <taxon>Clostridia</taxon>
        <taxon>Eubacteriales</taxon>
        <taxon>Clostridiaceae</taxon>
        <taxon>Anoxynatronum</taxon>
    </lineage>
</organism>
<dbReference type="Pfam" id="PF05949">
    <property type="entry name" value="DUF881"/>
    <property type="match status" value="1"/>
</dbReference>
<dbReference type="RefSeq" id="WP_283408326.1">
    <property type="nucleotide sequence ID" value="NZ_FXUF01000003.1"/>
</dbReference>
<proteinExistence type="inferred from homology"/>
<comment type="caution">
    <text evidence="3">The sequence shown here is derived from an EMBL/GenBank/DDBJ whole genome shotgun (WGS) entry which is preliminary data.</text>
</comment>
<comment type="similarity">
    <text evidence="1">Belongs to the UPF0749 family.</text>
</comment>
<feature type="coiled-coil region" evidence="2">
    <location>
        <begin position="40"/>
        <end position="74"/>
    </location>
</feature>
<protein>
    <submittedName>
        <fullName evidence="3">Uncharacterized conserved protein YlxW, UPF0749 family</fullName>
    </submittedName>
</protein>
<dbReference type="EMBL" id="FXUF01000003">
    <property type="protein sequence ID" value="SMP46691.1"/>
    <property type="molecule type" value="Genomic_DNA"/>
</dbReference>
<gene>
    <name evidence="3" type="ORF">SAMN06296020_10342</name>
</gene>
<keyword evidence="2" id="KW-0175">Coiled coil</keyword>
<accession>A0AA45WUD8</accession>
<evidence type="ECO:0000256" key="2">
    <source>
        <dbReference type="SAM" id="Coils"/>
    </source>
</evidence>
<evidence type="ECO:0000313" key="4">
    <source>
        <dbReference type="Proteomes" id="UP001158066"/>
    </source>
</evidence>
<dbReference type="PANTHER" id="PTHR37313">
    <property type="entry name" value="UPF0749 PROTEIN RV1825"/>
    <property type="match status" value="1"/>
</dbReference>
<evidence type="ECO:0000313" key="3">
    <source>
        <dbReference type="EMBL" id="SMP46691.1"/>
    </source>
</evidence>
<dbReference type="AlphaFoldDB" id="A0AA45WUD8"/>
<dbReference type="InterPro" id="IPR010273">
    <property type="entry name" value="DUF881"/>
</dbReference>
<dbReference type="PANTHER" id="PTHR37313:SF2">
    <property type="entry name" value="UPF0749 PROTEIN YLXX"/>
    <property type="match status" value="1"/>
</dbReference>
<keyword evidence="4" id="KW-1185">Reference proteome</keyword>